<dbReference type="GO" id="GO:0003713">
    <property type="term" value="F:transcription coactivator activity"/>
    <property type="evidence" value="ECO:0007669"/>
    <property type="project" value="InterPro"/>
</dbReference>
<dbReference type="EMBL" id="JAGFBR010000009">
    <property type="protein sequence ID" value="KAH0461193.1"/>
    <property type="molecule type" value="Genomic_DNA"/>
</dbReference>
<name>A0AAV7GZY7_DENCH</name>
<dbReference type="PANTHER" id="PTHR33137:SF4">
    <property type="entry name" value="MEDIATOR OF RNA POLYMERASE II TRANSCRIPTION SUBUNIT 15A-RELATED"/>
    <property type="match status" value="1"/>
</dbReference>
<evidence type="ECO:0000313" key="5">
    <source>
        <dbReference type="EMBL" id="KAH0461193.1"/>
    </source>
</evidence>
<dbReference type="InterPro" id="IPR044661">
    <property type="entry name" value="MED15a/b/c-like"/>
</dbReference>
<dbReference type="Pfam" id="PF16987">
    <property type="entry name" value="KIX_2"/>
    <property type="match status" value="1"/>
</dbReference>
<dbReference type="FunFam" id="1.10.246.20:FF:000003">
    <property type="entry name" value="Mediator of RNA polymerase II transcription subunit 15a"/>
    <property type="match status" value="1"/>
</dbReference>
<dbReference type="GO" id="GO:0031490">
    <property type="term" value="F:chromatin DNA binding"/>
    <property type="evidence" value="ECO:0007669"/>
    <property type="project" value="InterPro"/>
</dbReference>
<reference evidence="5 6" key="1">
    <citation type="journal article" date="2021" name="Hortic Res">
        <title>Chromosome-scale assembly of the Dendrobium chrysotoxum genome enhances the understanding of orchid evolution.</title>
        <authorList>
            <person name="Zhang Y."/>
            <person name="Zhang G.Q."/>
            <person name="Zhang D."/>
            <person name="Liu X.D."/>
            <person name="Xu X.Y."/>
            <person name="Sun W.H."/>
            <person name="Yu X."/>
            <person name="Zhu X."/>
            <person name="Wang Z.W."/>
            <person name="Zhao X."/>
            <person name="Zhong W.Y."/>
            <person name="Chen H."/>
            <person name="Yin W.L."/>
            <person name="Huang T."/>
            <person name="Niu S.C."/>
            <person name="Liu Z.J."/>
        </authorList>
    </citation>
    <scope>NUCLEOTIDE SEQUENCE [LARGE SCALE GENOMIC DNA]</scope>
    <source>
        <strain evidence="5">Lindl</strain>
    </source>
</reference>
<feature type="region of interest" description="Disordered" evidence="3">
    <location>
        <begin position="1"/>
        <end position="26"/>
    </location>
</feature>
<evidence type="ECO:0000256" key="3">
    <source>
        <dbReference type="SAM" id="MobiDB-lite"/>
    </source>
</evidence>
<gene>
    <name evidence="5" type="ORF">IEQ34_008768</name>
</gene>
<accession>A0AAV7GZY7</accession>
<dbReference type="Gene3D" id="1.10.246.20">
    <property type="entry name" value="Coactivator CBP, KIX domain"/>
    <property type="match status" value="1"/>
</dbReference>
<proteinExistence type="predicted"/>
<dbReference type="PANTHER" id="PTHR33137">
    <property type="entry name" value="MEDIATOR OF RNA POLYMERASE II TRANSCRIPTION SUBUNIT 15A-RELATED"/>
    <property type="match status" value="1"/>
</dbReference>
<comment type="subcellular location">
    <subcellularLocation>
        <location evidence="1">Nucleus</location>
    </subcellularLocation>
</comment>
<feature type="compositionally biased region" description="Low complexity" evidence="3">
    <location>
        <begin position="1"/>
        <end position="11"/>
    </location>
</feature>
<feature type="domain" description="Mediator complex subunit 15 KIX" evidence="4">
    <location>
        <begin position="26"/>
        <end position="84"/>
    </location>
</feature>
<protein>
    <recommendedName>
        <fullName evidence="4">Mediator complex subunit 15 KIX domain-containing protein</fullName>
    </recommendedName>
</protein>
<dbReference type="AlphaFoldDB" id="A0AAV7GZY7"/>
<evidence type="ECO:0000259" key="4">
    <source>
        <dbReference type="Pfam" id="PF16987"/>
    </source>
</evidence>
<sequence length="239" mass="27798">MSLPPSTSLPPTGAPNSHPERDKGSMDTLRRHLPVATPEGMTELKKIAVRFEEKIYAAAVNQSDYVRKITLKMISMKTKTQHNTPMSLNLACGGRGWQLAWRCDLRRDRQTKERDRFPERRDEDHLNQVKSSAFIEGGRFVLDYLEHAGVLTPEMVSDPHMPQQRRLKKWPGKVNSLRLEQILQPDNIFLRYCYGLQCHLNNGRFHLFCYGRAFHRHHSQEILEKVKVLLSRPLIYNDN</sequence>
<dbReference type="InterPro" id="IPR036529">
    <property type="entry name" value="KIX_dom_sf"/>
</dbReference>
<dbReference type="InterPro" id="IPR036546">
    <property type="entry name" value="MED15_KIX"/>
</dbReference>
<keyword evidence="2" id="KW-0539">Nucleus</keyword>
<keyword evidence="6" id="KW-1185">Reference proteome</keyword>
<dbReference type="Proteomes" id="UP000775213">
    <property type="component" value="Unassembled WGS sequence"/>
</dbReference>
<evidence type="ECO:0000256" key="1">
    <source>
        <dbReference type="ARBA" id="ARBA00004123"/>
    </source>
</evidence>
<organism evidence="5 6">
    <name type="scientific">Dendrobium chrysotoxum</name>
    <name type="common">Orchid</name>
    <dbReference type="NCBI Taxonomy" id="161865"/>
    <lineage>
        <taxon>Eukaryota</taxon>
        <taxon>Viridiplantae</taxon>
        <taxon>Streptophyta</taxon>
        <taxon>Embryophyta</taxon>
        <taxon>Tracheophyta</taxon>
        <taxon>Spermatophyta</taxon>
        <taxon>Magnoliopsida</taxon>
        <taxon>Liliopsida</taxon>
        <taxon>Asparagales</taxon>
        <taxon>Orchidaceae</taxon>
        <taxon>Epidendroideae</taxon>
        <taxon>Malaxideae</taxon>
        <taxon>Dendrobiinae</taxon>
        <taxon>Dendrobium</taxon>
    </lineage>
</organism>
<evidence type="ECO:0000256" key="2">
    <source>
        <dbReference type="ARBA" id="ARBA00023242"/>
    </source>
</evidence>
<dbReference type="GO" id="GO:0005634">
    <property type="term" value="C:nucleus"/>
    <property type="evidence" value="ECO:0007669"/>
    <property type="project" value="UniProtKB-SubCell"/>
</dbReference>
<comment type="caution">
    <text evidence="5">The sequence shown here is derived from an EMBL/GenBank/DDBJ whole genome shotgun (WGS) entry which is preliminary data.</text>
</comment>
<evidence type="ECO:0000313" key="6">
    <source>
        <dbReference type="Proteomes" id="UP000775213"/>
    </source>
</evidence>